<dbReference type="STRING" id="946333.A4W93_27375"/>
<sequence>MDASGNRVIRVLKHRWRDARDSRRALGDAGLQALQSRVAKSERAHTGEIRICVEAGLPLSYLWRRASARERAVMLFGKLRVWDTHHNNGVLIYLLLADHRIEIVADRGLNALVPQTQWAEVAARMAQAFAKNQFAEGLSAAVDEVHALLAAHFPASPGAPNPNELPDTVVLI</sequence>
<keyword evidence="2" id="KW-1185">Reference proteome</keyword>
<name>A0A1W6LGK4_9BURK</name>
<dbReference type="Pfam" id="PF04536">
    <property type="entry name" value="TPM_phosphatase"/>
    <property type="match status" value="1"/>
</dbReference>
<organism evidence="1 2">
    <name type="scientific">Piscinibacter gummiphilus</name>
    <dbReference type="NCBI Taxonomy" id="946333"/>
    <lineage>
        <taxon>Bacteria</taxon>
        <taxon>Pseudomonadati</taxon>
        <taxon>Pseudomonadota</taxon>
        <taxon>Betaproteobacteria</taxon>
        <taxon>Burkholderiales</taxon>
        <taxon>Sphaerotilaceae</taxon>
        <taxon>Piscinibacter</taxon>
    </lineage>
</organism>
<dbReference type="PANTHER" id="PTHR30373">
    <property type="entry name" value="UPF0603 PROTEIN YGCG"/>
    <property type="match status" value="1"/>
</dbReference>
<dbReference type="InterPro" id="IPR007621">
    <property type="entry name" value="TPM_dom"/>
</dbReference>
<dbReference type="EMBL" id="CP015118">
    <property type="protein sequence ID" value="ARN23327.1"/>
    <property type="molecule type" value="Genomic_DNA"/>
</dbReference>
<evidence type="ECO:0000313" key="2">
    <source>
        <dbReference type="Proteomes" id="UP000193427"/>
    </source>
</evidence>
<dbReference type="RefSeq" id="WP_085753644.1">
    <property type="nucleotide sequence ID" value="NZ_BSPR01000017.1"/>
</dbReference>
<accession>A0A1W6LGK4</accession>
<evidence type="ECO:0000313" key="1">
    <source>
        <dbReference type="EMBL" id="ARN23327.1"/>
    </source>
</evidence>
<dbReference type="AlphaFoldDB" id="A0A1W6LGK4"/>
<dbReference type="Proteomes" id="UP000193427">
    <property type="component" value="Chromosome"/>
</dbReference>
<dbReference type="PANTHER" id="PTHR30373:SF8">
    <property type="entry name" value="BLL7265 PROTEIN"/>
    <property type="match status" value="1"/>
</dbReference>
<protein>
    <submittedName>
        <fullName evidence="1">Uncharacterized protein</fullName>
    </submittedName>
</protein>
<dbReference type="OrthoDB" id="5683663at2"/>
<dbReference type="Gene3D" id="3.10.310.50">
    <property type="match status" value="1"/>
</dbReference>
<gene>
    <name evidence="1" type="ORF">A4W93_27375</name>
</gene>
<proteinExistence type="predicted"/>
<reference evidence="1 2" key="1">
    <citation type="submission" date="2016-04" db="EMBL/GenBank/DDBJ databases">
        <title>Complete genome sequence of natural rubber-degrading, novel Gram-negative bacterium, Rhizobacter gummiphilus strain NS21.</title>
        <authorList>
            <person name="Tabata M."/>
            <person name="Kasai D."/>
            <person name="Fukuda M."/>
        </authorList>
    </citation>
    <scope>NUCLEOTIDE SEQUENCE [LARGE SCALE GENOMIC DNA]</scope>
    <source>
        <strain evidence="1 2">NS21</strain>
    </source>
</reference>
<dbReference type="KEGG" id="rgu:A4W93_27375"/>